<organism evidence="1 3">
    <name type="scientific">Didymodactylos carnosus</name>
    <dbReference type="NCBI Taxonomy" id="1234261"/>
    <lineage>
        <taxon>Eukaryota</taxon>
        <taxon>Metazoa</taxon>
        <taxon>Spiralia</taxon>
        <taxon>Gnathifera</taxon>
        <taxon>Rotifera</taxon>
        <taxon>Eurotatoria</taxon>
        <taxon>Bdelloidea</taxon>
        <taxon>Philodinida</taxon>
        <taxon>Philodinidae</taxon>
        <taxon>Didymodactylos</taxon>
    </lineage>
</organism>
<gene>
    <name evidence="1" type="ORF">GPM918_LOCUS16659</name>
    <name evidence="2" type="ORF">SRO942_LOCUS16661</name>
</gene>
<accession>A0A814L2J0</accession>
<dbReference type="Proteomes" id="UP000663829">
    <property type="component" value="Unassembled WGS sequence"/>
</dbReference>
<evidence type="ECO:0000313" key="3">
    <source>
        <dbReference type="Proteomes" id="UP000663829"/>
    </source>
</evidence>
<dbReference type="OrthoDB" id="10048628at2759"/>
<evidence type="ECO:0000313" key="2">
    <source>
        <dbReference type="EMBL" id="CAF3827276.1"/>
    </source>
</evidence>
<feature type="non-terminal residue" evidence="1">
    <location>
        <position position="1"/>
    </location>
</feature>
<dbReference type="EMBL" id="CAJNOQ010004426">
    <property type="protein sequence ID" value="CAF1058606.1"/>
    <property type="molecule type" value="Genomic_DNA"/>
</dbReference>
<dbReference type="EMBL" id="CAJOBC010004426">
    <property type="protein sequence ID" value="CAF3827276.1"/>
    <property type="molecule type" value="Genomic_DNA"/>
</dbReference>
<evidence type="ECO:0000313" key="1">
    <source>
        <dbReference type="EMBL" id="CAF1058606.1"/>
    </source>
</evidence>
<sequence>NCDVIVKYFIQVQSFQSNDNDDVYPRLHSAILYKTNMMEKYPQSNGLQRLKRIYWENLSFHAPVYNKKIKKIFFSTA</sequence>
<name>A0A814L2J0_9BILA</name>
<dbReference type="AlphaFoldDB" id="A0A814L2J0"/>
<protein>
    <submittedName>
        <fullName evidence="1">Uncharacterized protein</fullName>
    </submittedName>
</protein>
<comment type="caution">
    <text evidence="1">The sequence shown here is derived from an EMBL/GenBank/DDBJ whole genome shotgun (WGS) entry which is preliminary data.</text>
</comment>
<proteinExistence type="predicted"/>
<keyword evidence="3" id="KW-1185">Reference proteome</keyword>
<dbReference type="Proteomes" id="UP000681722">
    <property type="component" value="Unassembled WGS sequence"/>
</dbReference>
<reference evidence="1" key="1">
    <citation type="submission" date="2021-02" db="EMBL/GenBank/DDBJ databases">
        <authorList>
            <person name="Nowell W R."/>
        </authorList>
    </citation>
    <scope>NUCLEOTIDE SEQUENCE</scope>
</reference>